<feature type="transmembrane region" description="Helical" evidence="1">
    <location>
        <begin position="14"/>
        <end position="35"/>
    </location>
</feature>
<protein>
    <submittedName>
        <fullName evidence="2">Cyd operon YbgE family protein</fullName>
    </submittedName>
</protein>
<keyword evidence="1" id="KW-0472">Membrane</keyword>
<proteinExistence type="predicted"/>
<keyword evidence="1" id="KW-1133">Transmembrane helix</keyword>
<organism evidence="2 3">
    <name type="scientific">Ralstonia chuxiongensis</name>
    <dbReference type="NCBI Taxonomy" id="2957504"/>
    <lineage>
        <taxon>Bacteria</taxon>
        <taxon>Pseudomonadati</taxon>
        <taxon>Pseudomonadota</taxon>
        <taxon>Betaproteobacteria</taxon>
        <taxon>Burkholderiales</taxon>
        <taxon>Burkholderiaceae</taxon>
        <taxon>Ralstonia</taxon>
    </lineage>
</organism>
<gene>
    <name evidence="2" type="ORF">NKG59_15930</name>
</gene>
<evidence type="ECO:0000313" key="3">
    <source>
        <dbReference type="Proteomes" id="UP001162793"/>
    </source>
</evidence>
<reference evidence="3" key="1">
    <citation type="journal article" date="2023" name="Front. Microbiol.">
        <title>Ralstonia chuxiongensis sp. nov., Ralstonia mojiangensis sp. nov., and Ralstonia soli sp. nov., isolated from tobacco fields, are three novel species in the family Burkholderiaceae.</title>
        <authorList>
            <person name="Lu C.H."/>
            <person name="Zhang Y.Y."/>
            <person name="Jiang N."/>
            <person name="Chen W."/>
            <person name="Shao X."/>
            <person name="Zhao Z.M."/>
            <person name="Lu W.L."/>
            <person name="Hu X."/>
            <person name="Xi Y.X."/>
            <person name="Zou S.Y."/>
            <person name="Wei Q.J."/>
            <person name="Lin Z.L."/>
            <person name="Gong L."/>
            <person name="Gai X.T."/>
            <person name="Zhang L.Q."/>
            <person name="Li J.Y."/>
            <person name="Jin Y."/>
            <person name="Xia Z.Y."/>
        </authorList>
    </citation>
    <scope>NUCLEOTIDE SEQUENCE [LARGE SCALE GENOMIC DNA]</scope>
    <source>
        <strain evidence="3">21YRMH01-3</strain>
    </source>
</reference>
<keyword evidence="3" id="KW-1185">Reference proteome</keyword>
<name>A0AA42BI54_9RALS</name>
<dbReference type="InterPro" id="IPR011846">
    <property type="entry name" value="Cyd_oper_YbgE"/>
</dbReference>
<accession>A0AA42BI54</accession>
<feature type="transmembrane region" description="Helical" evidence="1">
    <location>
        <begin position="47"/>
        <end position="66"/>
    </location>
</feature>
<dbReference type="Pfam" id="PF09600">
    <property type="entry name" value="Cyd_oper_YbgE"/>
    <property type="match status" value="1"/>
</dbReference>
<dbReference type="RefSeq" id="WP_253538634.1">
    <property type="nucleotide sequence ID" value="NZ_CATYKT010000001.1"/>
</dbReference>
<sequence>MSTANVNATDKPRIHAASLAAGLLVMAVGTVYPYILANHDGHADHGLAVLLFWAMSAGLVRGVGFVPRNKVWRVLFSGWACALALTLFGVLRAFG</sequence>
<evidence type="ECO:0000313" key="2">
    <source>
        <dbReference type="EMBL" id="MCP1173851.1"/>
    </source>
</evidence>
<keyword evidence="1" id="KW-0812">Transmembrane</keyword>
<dbReference type="EMBL" id="JAMYWC010000004">
    <property type="protein sequence ID" value="MCP1173851.1"/>
    <property type="molecule type" value="Genomic_DNA"/>
</dbReference>
<dbReference type="Proteomes" id="UP001162793">
    <property type="component" value="Unassembled WGS sequence"/>
</dbReference>
<comment type="caution">
    <text evidence="2">The sequence shown here is derived from an EMBL/GenBank/DDBJ whole genome shotgun (WGS) entry which is preliminary data.</text>
</comment>
<feature type="transmembrane region" description="Helical" evidence="1">
    <location>
        <begin position="72"/>
        <end position="94"/>
    </location>
</feature>
<dbReference type="AlphaFoldDB" id="A0AA42BI54"/>
<evidence type="ECO:0000256" key="1">
    <source>
        <dbReference type="SAM" id="Phobius"/>
    </source>
</evidence>